<dbReference type="KEGG" id="aup:AsAng_0026990"/>
<dbReference type="Pfam" id="PF00005">
    <property type="entry name" value="ABC_tran"/>
    <property type="match status" value="1"/>
</dbReference>
<dbReference type="PROSITE" id="PS50893">
    <property type="entry name" value="ABC_TRANSPORTER_2"/>
    <property type="match status" value="1"/>
</dbReference>
<dbReference type="PROSITE" id="PS00211">
    <property type="entry name" value="ABC_TRANSPORTER_1"/>
    <property type="match status" value="1"/>
</dbReference>
<dbReference type="InterPro" id="IPR027417">
    <property type="entry name" value="P-loop_NTPase"/>
</dbReference>
<accession>A0A915YF51</accession>
<dbReference type="GO" id="GO:0016887">
    <property type="term" value="F:ATP hydrolysis activity"/>
    <property type="evidence" value="ECO:0007669"/>
    <property type="project" value="InterPro"/>
</dbReference>
<dbReference type="RefSeq" id="WP_264793112.1">
    <property type="nucleotide sequence ID" value="NZ_AP026867.1"/>
</dbReference>
<gene>
    <name evidence="5" type="ORF">AsAng_0026990</name>
</gene>
<organism evidence="5 6">
    <name type="scientific">Aureispira anguillae</name>
    <dbReference type="NCBI Taxonomy" id="2864201"/>
    <lineage>
        <taxon>Bacteria</taxon>
        <taxon>Pseudomonadati</taxon>
        <taxon>Bacteroidota</taxon>
        <taxon>Saprospiria</taxon>
        <taxon>Saprospirales</taxon>
        <taxon>Saprospiraceae</taxon>
        <taxon>Aureispira</taxon>
    </lineage>
</organism>
<keyword evidence="1" id="KW-0547">Nucleotide-binding</keyword>
<keyword evidence="6" id="KW-1185">Reference proteome</keyword>
<keyword evidence="2 5" id="KW-0067">ATP-binding</keyword>
<evidence type="ECO:0000259" key="4">
    <source>
        <dbReference type="PROSITE" id="PS50893"/>
    </source>
</evidence>
<evidence type="ECO:0000313" key="5">
    <source>
        <dbReference type="EMBL" id="BDS11984.1"/>
    </source>
</evidence>
<keyword evidence="3" id="KW-1278">Translocase</keyword>
<dbReference type="PANTHER" id="PTHR42798">
    <property type="entry name" value="LIPOPROTEIN-RELEASING SYSTEM ATP-BINDING PROTEIN LOLD"/>
    <property type="match status" value="1"/>
</dbReference>
<evidence type="ECO:0000313" key="6">
    <source>
        <dbReference type="Proteomes" id="UP001060919"/>
    </source>
</evidence>
<feature type="domain" description="ABC transporter" evidence="4">
    <location>
        <begin position="2"/>
        <end position="215"/>
    </location>
</feature>
<dbReference type="Proteomes" id="UP001060919">
    <property type="component" value="Chromosome"/>
</dbReference>
<evidence type="ECO:0000256" key="1">
    <source>
        <dbReference type="ARBA" id="ARBA00022741"/>
    </source>
</evidence>
<dbReference type="AlphaFoldDB" id="A0A915YF51"/>
<dbReference type="GO" id="GO:0005524">
    <property type="term" value="F:ATP binding"/>
    <property type="evidence" value="ECO:0007669"/>
    <property type="project" value="UniProtKB-KW"/>
</dbReference>
<name>A0A915YF51_9BACT</name>
<dbReference type="Gene3D" id="3.40.50.300">
    <property type="entry name" value="P-loop containing nucleotide triphosphate hydrolases"/>
    <property type="match status" value="1"/>
</dbReference>
<dbReference type="SUPFAM" id="SSF52540">
    <property type="entry name" value="P-loop containing nucleoside triphosphate hydrolases"/>
    <property type="match status" value="1"/>
</dbReference>
<dbReference type="PANTHER" id="PTHR42798:SF2">
    <property type="entry name" value="ABC TRANSPORTER ATP-BINDING PROTEIN MG467-RELATED"/>
    <property type="match status" value="1"/>
</dbReference>
<sequence length="215" mass="24654">MFSFDNLVPIPLSDQLSVSDIWANNFAFDTATRYFVEAPSGKGKTTLQHILYGLRKDYTGEVTIAALGDKFKLKSLSLDQWATIRQKELSVIFQDLRLFLPLTAMENIQLKNNLTQHKSEEEIIAMAEALEVGHLLQKKCGEMSYGQRQRIAIIRALCQPFKFLIMDEPFSHLDRANIQKCCALISQECQEQKAGYAVASLEERYFFEYDQEVKI</sequence>
<dbReference type="EMBL" id="AP026867">
    <property type="protein sequence ID" value="BDS11984.1"/>
    <property type="molecule type" value="Genomic_DNA"/>
</dbReference>
<evidence type="ECO:0000256" key="3">
    <source>
        <dbReference type="ARBA" id="ARBA00022967"/>
    </source>
</evidence>
<dbReference type="InterPro" id="IPR017871">
    <property type="entry name" value="ABC_transporter-like_CS"/>
</dbReference>
<protein>
    <submittedName>
        <fullName evidence="5">ATP-binding cassette domain-containing protein</fullName>
    </submittedName>
</protein>
<dbReference type="InterPro" id="IPR003439">
    <property type="entry name" value="ABC_transporter-like_ATP-bd"/>
</dbReference>
<evidence type="ECO:0000256" key="2">
    <source>
        <dbReference type="ARBA" id="ARBA00022840"/>
    </source>
</evidence>
<proteinExistence type="predicted"/>
<reference evidence="5" key="1">
    <citation type="submission" date="2022-09" db="EMBL/GenBank/DDBJ databases">
        <title>Aureispira anguillicida sp. nov., isolated from Leptocephalus of Japanese eel Anguilla japonica.</title>
        <authorList>
            <person name="Yuasa K."/>
            <person name="Mekata T."/>
            <person name="Ikunari K."/>
        </authorList>
    </citation>
    <scope>NUCLEOTIDE SEQUENCE</scope>
    <source>
        <strain evidence="5">EL160426</strain>
    </source>
</reference>